<dbReference type="PANTHER" id="PTHR19241">
    <property type="entry name" value="ATP-BINDING CASSETTE TRANSPORTER"/>
    <property type="match status" value="1"/>
</dbReference>
<feature type="domain" description="ABC transporter" evidence="13">
    <location>
        <begin position="144"/>
        <end position="395"/>
    </location>
</feature>
<name>A0A5E8B880_9ASCO</name>
<keyword evidence="8 12" id="KW-1133">Transmembrane helix</keyword>
<evidence type="ECO:0000256" key="3">
    <source>
        <dbReference type="ARBA" id="ARBA00022448"/>
    </source>
</evidence>
<evidence type="ECO:0000313" key="15">
    <source>
        <dbReference type="Proteomes" id="UP000398389"/>
    </source>
</evidence>
<evidence type="ECO:0000256" key="6">
    <source>
        <dbReference type="ARBA" id="ARBA00022741"/>
    </source>
</evidence>
<feature type="transmembrane region" description="Helical" evidence="12">
    <location>
        <begin position="505"/>
        <end position="526"/>
    </location>
</feature>
<evidence type="ECO:0000313" key="14">
    <source>
        <dbReference type="EMBL" id="VVT47043.1"/>
    </source>
</evidence>
<feature type="transmembrane region" description="Helical" evidence="12">
    <location>
        <begin position="651"/>
        <end position="670"/>
    </location>
</feature>
<dbReference type="GO" id="GO:0016887">
    <property type="term" value="F:ATP hydrolysis activity"/>
    <property type="evidence" value="ECO:0007669"/>
    <property type="project" value="InterPro"/>
</dbReference>
<keyword evidence="9 12" id="KW-0472">Membrane</keyword>
<comment type="similarity">
    <text evidence="2">Belongs to the ABC transporter superfamily. ABCG family. PDR (TC 3.A.1.205) subfamily.</text>
</comment>
<dbReference type="GeneID" id="43580336"/>
<dbReference type="InterPro" id="IPR027417">
    <property type="entry name" value="P-loop_NTPase"/>
</dbReference>
<feature type="region of interest" description="Disordered" evidence="11">
    <location>
        <begin position="1"/>
        <end position="35"/>
    </location>
</feature>
<evidence type="ECO:0000256" key="8">
    <source>
        <dbReference type="ARBA" id="ARBA00022989"/>
    </source>
</evidence>
<dbReference type="Pfam" id="PF19055">
    <property type="entry name" value="ABC2_membrane_7"/>
    <property type="match status" value="1"/>
</dbReference>
<dbReference type="SMART" id="SM00382">
    <property type="entry name" value="AAA"/>
    <property type="match status" value="2"/>
</dbReference>
<dbReference type="OrthoDB" id="245989at2759"/>
<dbReference type="CDD" id="cd03233">
    <property type="entry name" value="ABCG_PDR_domain1"/>
    <property type="match status" value="1"/>
</dbReference>
<dbReference type="InterPro" id="IPR034003">
    <property type="entry name" value="ABCG_PDR_2"/>
</dbReference>
<sequence length="1480" mass="167196">MSKDDSKEELGSPQPYFEKDIEFSSDRDSPSDTEKNEAITELARQYTHTSTLTRTQTNTSQLLAPIPTNFNPFLSTDNPILDPLSPEFNPRAWARHMLKIRHSDPEKYPKLNAGVSFKNLGAYGYSDGTSFQPTVFNTIIQRANDYLNLIRRRKGEKVTILKNFNGLVKSGETCVVLGRPGAGCSTLLKTISCDTYGFHVTDDSIINYQGITPDQVVKNYRGEVVYNAENEIHFPHLSVGDTLKFAALARTPENRLPGVSRDQHATHTRDVVMTMFGLLHTMNTRVGNDFIRGVSGGERKRVSIAEVVLAGAAIQTWDNATRGLDSATALSFVKSLKIDADLGGASIFVSLYQASQDAYDLFDKVTVLYLGRQIYFGPTNEAKKYFEDMGYICIDRQTTGDFLTSLTSPSERVIKPGFENIVPRTPDEFEEYWHKSPQYKKLIEEVDEWNNEHPIGGPGVEKFKEFKTTQQAKYVPSSSPYFISYPMQIKICITRGFQRLKGDPAMTLTTIFGNTIAALIVSSIFYNQPKTTSSFYARSAALFFSVLFNTLSSLLEVFSLYAIRPIVEKHNRYAFYRPSAEAISSLIVDMPGKILTSLAFNLVLYFMVNLKRTPAAFFTYFLFSFLTSLTSSFLFRLIASVTRTVSEALTPSALVIFLIVVTTGFVIPVVDMHPWVRWINYLNPTAYVFEAVMVNEFRSVNFECSTMIPSGAGYEDVPQDLKICTVIGSIPGSNIVYGNDYVIQSFKYYPSHLWRNLGILIGFCVFFYCLYMLFSELVKGQRSRGEILVFPRGVKPPMPKVRDVETLEKGMVDDNNLNTPAIRVQSSIKLQKQEGIFQWQDVCYDIKIKGEPRRLLDHVDGWVKPGTLTALMGSSGAGKTTLLDTLADRVTMGVVTGDMLVNGSQRDRSFQRKTGYVQQQDVHLDTTTVREALEFSALLRQPDEIPRAEKISYVNEVIKILEMEEYADAVVGVPGEGLNVEQRKRLTIGVELAAKPELLLFLDEPTSGLDSQTAWSIVSLMKKLTHSGQAILCTIHQPSAVLFQQFDRLLFLKKGGQTVYYGDLGENAETLVNYFVKHGAPPCPPDANPAEWMLEVIGAAPGSHSDKDWFEVWRNSDEYQAMKRDLEALREESTMYADKSESKSMAKSYAVPIWKQCIIVSKRSLKHTWRNPQYIWSKLILCITSPFFLGVTFWKAKNTLQGLQNQMFAVFMITVVFPPLVEQMMTPFALQRMLYETRERPSKTYSWVTFITSMIVSEVPWQTIAALGTFFTFYYPVGFYRNAIPTDGVHERGALFFLMILWYFYYMLTFSYMAVATMAEETASNISNVLFNVALSMCGVLVPKDQLPGFWIFMYRCSPFTYIISALLSTGIAHSEVKCSTKELLHFANTLSSNMTCGEFLDSYATATGGKVYNPDSYTDCQFCTMKSTDTYLESIFAPLSEAWRNFGLLIAFTFINMAFAYFFYWLGRVPKSWGKKKKD</sequence>
<keyword evidence="5" id="KW-0677">Repeat</keyword>
<keyword evidence="6" id="KW-0547">Nucleotide-binding</keyword>
<keyword evidence="7" id="KW-0067">ATP-binding</keyword>
<comment type="subcellular location">
    <subcellularLocation>
        <location evidence="1">Membrane</location>
        <topology evidence="1">Multi-pass membrane protein</topology>
    </subcellularLocation>
</comment>
<keyword evidence="3" id="KW-0813">Transport</keyword>
<dbReference type="InterPro" id="IPR029481">
    <property type="entry name" value="ABC_trans_N"/>
</dbReference>
<dbReference type="PROSITE" id="PS00211">
    <property type="entry name" value="ABC_TRANSPORTER_1"/>
    <property type="match status" value="1"/>
</dbReference>
<dbReference type="RefSeq" id="XP_031852127.1">
    <property type="nucleotide sequence ID" value="XM_031996236.1"/>
</dbReference>
<dbReference type="SUPFAM" id="SSF52540">
    <property type="entry name" value="P-loop containing nucleoside triphosphate hydrolases"/>
    <property type="match status" value="2"/>
</dbReference>
<dbReference type="Proteomes" id="UP000398389">
    <property type="component" value="Unassembled WGS sequence"/>
</dbReference>
<accession>A0A5E8B880</accession>
<dbReference type="InterPro" id="IPR034001">
    <property type="entry name" value="ABCG_PDR_1"/>
</dbReference>
<dbReference type="EMBL" id="CABVLU010000001">
    <property type="protein sequence ID" value="VVT47043.1"/>
    <property type="molecule type" value="Genomic_DNA"/>
</dbReference>
<dbReference type="Pfam" id="PF06422">
    <property type="entry name" value="PDR_CDR"/>
    <property type="match status" value="1"/>
</dbReference>
<gene>
    <name evidence="14" type="ORF">SAPINGB_P001515</name>
</gene>
<feature type="transmembrane region" description="Helical" evidence="12">
    <location>
        <begin position="753"/>
        <end position="774"/>
    </location>
</feature>
<dbReference type="Pfam" id="PF14510">
    <property type="entry name" value="ABC_trans_N"/>
    <property type="match status" value="1"/>
</dbReference>
<keyword evidence="15" id="KW-1185">Reference proteome</keyword>
<feature type="compositionally biased region" description="Basic and acidic residues" evidence="11">
    <location>
        <begin position="17"/>
        <end position="35"/>
    </location>
</feature>
<dbReference type="FunFam" id="3.40.50.300:FF:000054">
    <property type="entry name" value="ABC multidrug transporter atrF"/>
    <property type="match status" value="1"/>
</dbReference>
<dbReference type="GO" id="GO:0005524">
    <property type="term" value="F:ATP binding"/>
    <property type="evidence" value="ECO:0007669"/>
    <property type="project" value="UniProtKB-KW"/>
</dbReference>
<reference evidence="14 15" key="1">
    <citation type="submission" date="2019-09" db="EMBL/GenBank/DDBJ databases">
        <authorList>
            <person name="Brejova B."/>
        </authorList>
    </citation>
    <scope>NUCLEOTIDE SEQUENCE [LARGE SCALE GENOMIC DNA]</scope>
</reference>
<evidence type="ECO:0000256" key="7">
    <source>
        <dbReference type="ARBA" id="ARBA00022840"/>
    </source>
</evidence>
<feature type="transmembrane region" description="Helical" evidence="12">
    <location>
        <begin position="1447"/>
        <end position="1467"/>
    </location>
</feature>
<evidence type="ECO:0000256" key="2">
    <source>
        <dbReference type="ARBA" id="ARBA00006012"/>
    </source>
</evidence>
<feature type="transmembrane region" description="Helical" evidence="12">
    <location>
        <begin position="541"/>
        <end position="563"/>
    </location>
</feature>
<evidence type="ECO:0000256" key="10">
    <source>
        <dbReference type="SAM" id="Coils"/>
    </source>
</evidence>
<dbReference type="Pfam" id="PF01061">
    <property type="entry name" value="ABC2_membrane"/>
    <property type="match status" value="2"/>
</dbReference>
<evidence type="ECO:0000256" key="1">
    <source>
        <dbReference type="ARBA" id="ARBA00004141"/>
    </source>
</evidence>
<evidence type="ECO:0000259" key="13">
    <source>
        <dbReference type="PROSITE" id="PS50893"/>
    </source>
</evidence>
<dbReference type="InterPro" id="IPR043926">
    <property type="entry name" value="ABCG_dom"/>
</dbReference>
<evidence type="ECO:0000256" key="9">
    <source>
        <dbReference type="ARBA" id="ARBA00023136"/>
    </source>
</evidence>
<dbReference type="Gene3D" id="3.40.50.300">
    <property type="entry name" value="P-loop containing nucleotide triphosphate hydrolases"/>
    <property type="match status" value="2"/>
</dbReference>
<feature type="transmembrane region" description="Helical" evidence="12">
    <location>
        <begin position="1206"/>
        <end position="1226"/>
    </location>
</feature>
<dbReference type="InterPro" id="IPR003593">
    <property type="entry name" value="AAA+_ATPase"/>
</dbReference>
<feature type="transmembrane region" description="Helical" evidence="12">
    <location>
        <begin position="583"/>
        <end position="608"/>
    </location>
</feature>
<feature type="coiled-coil region" evidence="10">
    <location>
        <begin position="1112"/>
        <end position="1139"/>
    </location>
</feature>
<dbReference type="InterPro" id="IPR003439">
    <property type="entry name" value="ABC_transporter-like_ATP-bd"/>
</dbReference>
<feature type="domain" description="ABC transporter" evidence="13">
    <location>
        <begin position="837"/>
        <end position="1080"/>
    </location>
</feature>
<evidence type="ECO:0000256" key="12">
    <source>
        <dbReference type="SAM" id="Phobius"/>
    </source>
</evidence>
<protein>
    <recommendedName>
        <fullName evidence="13">ABC transporter domain-containing protein</fullName>
    </recommendedName>
</protein>
<evidence type="ECO:0000256" key="5">
    <source>
        <dbReference type="ARBA" id="ARBA00022737"/>
    </source>
</evidence>
<dbReference type="CDD" id="cd03232">
    <property type="entry name" value="ABCG_PDR_domain2"/>
    <property type="match status" value="1"/>
</dbReference>
<organism evidence="14 15">
    <name type="scientific">Magnusiomyces paraingens</name>
    <dbReference type="NCBI Taxonomy" id="2606893"/>
    <lineage>
        <taxon>Eukaryota</taxon>
        <taxon>Fungi</taxon>
        <taxon>Dikarya</taxon>
        <taxon>Ascomycota</taxon>
        <taxon>Saccharomycotina</taxon>
        <taxon>Dipodascomycetes</taxon>
        <taxon>Dipodascales</taxon>
        <taxon>Dipodascaceae</taxon>
        <taxon>Magnusiomyces</taxon>
    </lineage>
</organism>
<dbReference type="GO" id="GO:0140359">
    <property type="term" value="F:ABC-type transporter activity"/>
    <property type="evidence" value="ECO:0007669"/>
    <property type="project" value="InterPro"/>
</dbReference>
<keyword evidence="10" id="KW-0175">Coiled coil</keyword>
<feature type="transmembrane region" description="Helical" evidence="12">
    <location>
        <begin position="1294"/>
        <end position="1314"/>
    </location>
</feature>
<dbReference type="InterPro" id="IPR013525">
    <property type="entry name" value="ABC2_TM"/>
</dbReference>
<keyword evidence="4 12" id="KW-0812">Transmembrane</keyword>
<proteinExistence type="inferred from homology"/>
<dbReference type="PROSITE" id="PS50893">
    <property type="entry name" value="ABC_TRANSPORTER_2"/>
    <property type="match status" value="2"/>
</dbReference>
<evidence type="ECO:0000256" key="11">
    <source>
        <dbReference type="SAM" id="MobiDB-lite"/>
    </source>
</evidence>
<feature type="transmembrane region" description="Helical" evidence="12">
    <location>
        <begin position="1175"/>
        <end position="1194"/>
    </location>
</feature>
<feature type="transmembrane region" description="Helical" evidence="12">
    <location>
        <begin position="1349"/>
        <end position="1368"/>
    </location>
</feature>
<dbReference type="InterPro" id="IPR017871">
    <property type="entry name" value="ABC_transporter-like_CS"/>
</dbReference>
<dbReference type="InterPro" id="IPR010929">
    <property type="entry name" value="PDR_CDR_ABC"/>
</dbReference>
<evidence type="ECO:0000256" key="4">
    <source>
        <dbReference type="ARBA" id="ARBA00022692"/>
    </source>
</evidence>
<dbReference type="GO" id="GO:0016020">
    <property type="term" value="C:membrane"/>
    <property type="evidence" value="ECO:0007669"/>
    <property type="project" value="UniProtKB-SubCell"/>
</dbReference>
<feature type="compositionally biased region" description="Basic and acidic residues" evidence="11">
    <location>
        <begin position="1"/>
        <end position="10"/>
    </location>
</feature>
<dbReference type="Pfam" id="PF00005">
    <property type="entry name" value="ABC_tran"/>
    <property type="match status" value="2"/>
</dbReference>
<feature type="transmembrane region" description="Helical" evidence="12">
    <location>
        <begin position="1247"/>
        <end position="1274"/>
    </location>
</feature>
<feature type="transmembrane region" description="Helical" evidence="12">
    <location>
        <begin position="620"/>
        <end position="639"/>
    </location>
</feature>